<dbReference type="SMART" id="SM00487">
    <property type="entry name" value="DEXDc"/>
    <property type="match status" value="1"/>
</dbReference>
<dbReference type="Pfam" id="PF00271">
    <property type="entry name" value="Helicase_C"/>
    <property type="match status" value="1"/>
</dbReference>
<evidence type="ECO:0000313" key="17">
    <source>
        <dbReference type="EMBL" id="KAL1582573.1"/>
    </source>
</evidence>
<feature type="domain" description="Helicase C-terminal" evidence="16">
    <location>
        <begin position="437"/>
        <end position="586"/>
    </location>
</feature>
<evidence type="ECO:0000259" key="16">
    <source>
        <dbReference type="PROSITE" id="PS51194"/>
    </source>
</evidence>
<dbReference type="Gene3D" id="3.40.50.300">
    <property type="entry name" value="P-loop containing nucleotide triphosphate hydrolases"/>
    <property type="match status" value="2"/>
</dbReference>
<keyword evidence="8 13" id="KW-0347">Helicase</keyword>
<evidence type="ECO:0000256" key="4">
    <source>
        <dbReference type="ARBA" id="ARBA00022517"/>
    </source>
</evidence>
<evidence type="ECO:0000256" key="9">
    <source>
        <dbReference type="ARBA" id="ARBA00022840"/>
    </source>
</evidence>
<evidence type="ECO:0000256" key="13">
    <source>
        <dbReference type="RuleBase" id="RU000492"/>
    </source>
</evidence>
<comment type="caution">
    <text evidence="17">The sequence shown here is derived from an EMBL/GenBank/DDBJ whole genome shotgun (WGS) entry which is preliminary data.</text>
</comment>
<dbReference type="GO" id="GO:0005524">
    <property type="term" value="F:ATP binding"/>
    <property type="evidence" value="ECO:0007669"/>
    <property type="project" value="UniProtKB-KW"/>
</dbReference>
<dbReference type="PROSITE" id="PS51192">
    <property type="entry name" value="HELICASE_ATP_BIND_1"/>
    <property type="match status" value="1"/>
</dbReference>
<sequence length="616" mass="66954">MAKRLHEDVADADAAIKAERAAKKAKKQKLAAANGSAEERTGENLSKEARKALKRAKKDNEKAAAADAAVENVAEAVEDAEEIARKEKKALKRAKKEAEKASAAKEAAGSVEEGTGDSDAAAKAEKKAAKAAEKAAKKASKAGAVSAKADDGEAIVEKTTTAAPTGYTEHTELTALPQSEIDAFLTEKMITIDAKEPLRPLTSFKYLPVTDERQREPFKNFTTPTPIQAAAWPHLFAFKDVIGVAETGSGKTLAFGVPTVSRLSAQSAKERKNIKACIVSPTRELAVQIHDELAKLSKPYNIKIAVVYGGVPKDAQRVQMNGANIIVATPGRLNDYIQEGSIDLSKVEHMILDEADRMLDKGFEQEIRKIISTTPTTGKQTVMFTATWPPSVRDLASTFMSNPVKVTVGDNPTGELRANTRITQEVEVIEQQDKQNRLIDLLKKYQSGKNKDDRILVFCLYKKEATRIEEFIRRRGFKVGGIHGDLAQQKRTESLEAFKRGEVPILVATDVAARGLDIPNVKVVINVTFPLTAEDYVHRIGRTGRAGTTGRAITFFSDAEKHLAGALVNVLKAANQPVPEALMKYGTTVKKKGHDAYGAFYKDTSDMKAATKITFD</sequence>
<evidence type="ECO:0000259" key="15">
    <source>
        <dbReference type="PROSITE" id="PS51192"/>
    </source>
</evidence>
<dbReference type="EC" id="3.6.4.13" evidence="3"/>
<dbReference type="InterPro" id="IPR000629">
    <property type="entry name" value="RNA-helicase_DEAD-box_CS"/>
</dbReference>
<evidence type="ECO:0000256" key="8">
    <source>
        <dbReference type="ARBA" id="ARBA00022806"/>
    </source>
</evidence>
<keyword evidence="18" id="KW-1185">Reference proteome</keyword>
<dbReference type="CDD" id="cd18787">
    <property type="entry name" value="SF2_C_DEAD"/>
    <property type="match status" value="1"/>
</dbReference>
<evidence type="ECO:0000256" key="5">
    <source>
        <dbReference type="ARBA" id="ARBA00022552"/>
    </source>
</evidence>
<comment type="subcellular location">
    <subcellularLocation>
        <location evidence="1">Nucleus</location>
        <location evidence="1">Nucleolus</location>
    </subcellularLocation>
</comment>
<comment type="function">
    <text evidence="11">ATP-dependent RNA helicase required for 60S ribosomal subunit synthesis. Involved in efficient pre-rRNA processing, predominantly at site A3, which is necessary for the normal formation of 25S and 5.8S rRNAs.</text>
</comment>
<feature type="domain" description="Helicase ATP-binding" evidence="15">
    <location>
        <begin position="232"/>
        <end position="406"/>
    </location>
</feature>
<dbReference type="AlphaFoldDB" id="A0AB34KH54"/>
<gene>
    <name evidence="17" type="ORF">WHR41_08515</name>
</gene>
<evidence type="ECO:0000256" key="1">
    <source>
        <dbReference type="ARBA" id="ARBA00004604"/>
    </source>
</evidence>
<evidence type="ECO:0000256" key="14">
    <source>
        <dbReference type="SAM" id="MobiDB-lite"/>
    </source>
</evidence>
<comment type="similarity">
    <text evidence="2">Belongs to the DEAD box helicase family. DDX5/DBP2 subfamily.</text>
</comment>
<dbReference type="CDD" id="cd00268">
    <property type="entry name" value="DEADc"/>
    <property type="match status" value="1"/>
</dbReference>
<proteinExistence type="inferred from homology"/>
<accession>A0AB34KH54</accession>
<evidence type="ECO:0000256" key="2">
    <source>
        <dbReference type="ARBA" id="ARBA00009334"/>
    </source>
</evidence>
<evidence type="ECO:0000256" key="7">
    <source>
        <dbReference type="ARBA" id="ARBA00022801"/>
    </source>
</evidence>
<dbReference type="GO" id="GO:0003724">
    <property type="term" value="F:RNA helicase activity"/>
    <property type="evidence" value="ECO:0007669"/>
    <property type="project" value="UniProtKB-EC"/>
</dbReference>
<name>A0AB34KH54_9PEZI</name>
<dbReference type="InterPro" id="IPR027417">
    <property type="entry name" value="P-loop_NTPase"/>
</dbReference>
<evidence type="ECO:0000256" key="12">
    <source>
        <dbReference type="ARBA" id="ARBA00047984"/>
    </source>
</evidence>
<comment type="catalytic activity">
    <reaction evidence="12">
        <text>ATP + H2O = ADP + phosphate + H(+)</text>
        <dbReference type="Rhea" id="RHEA:13065"/>
        <dbReference type="ChEBI" id="CHEBI:15377"/>
        <dbReference type="ChEBI" id="CHEBI:15378"/>
        <dbReference type="ChEBI" id="CHEBI:30616"/>
        <dbReference type="ChEBI" id="CHEBI:43474"/>
        <dbReference type="ChEBI" id="CHEBI:456216"/>
        <dbReference type="EC" id="3.6.4.13"/>
    </reaction>
</comment>
<keyword evidence="6 13" id="KW-0547">Nucleotide-binding</keyword>
<evidence type="ECO:0000313" key="18">
    <source>
        <dbReference type="Proteomes" id="UP000803884"/>
    </source>
</evidence>
<dbReference type="PROSITE" id="PS51194">
    <property type="entry name" value="HELICASE_CTER"/>
    <property type="match status" value="1"/>
</dbReference>
<dbReference type="FunFam" id="3.40.50.300:FF:000008">
    <property type="entry name" value="ATP-dependent RNA helicase RhlB"/>
    <property type="match status" value="1"/>
</dbReference>
<dbReference type="InterPro" id="IPR001650">
    <property type="entry name" value="Helicase_C-like"/>
</dbReference>
<feature type="region of interest" description="Disordered" evidence="14">
    <location>
        <begin position="87"/>
        <end position="122"/>
    </location>
</feature>
<evidence type="ECO:0000256" key="3">
    <source>
        <dbReference type="ARBA" id="ARBA00012552"/>
    </source>
</evidence>
<evidence type="ECO:0000256" key="6">
    <source>
        <dbReference type="ARBA" id="ARBA00022741"/>
    </source>
</evidence>
<dbReference type="InterPro" id="IPR044742">
    <property type="entry name" value="DEAD/DEAH_RhlB"/>
</dbReference>
<keyword evidence="7 13" id="KW-0378">Hydrolase</keyword>
<keyword evidence="10" id="KW-0539">Nucleus</keyword>
<dbReference type="InterPro" id="IPR014001">
    <property type="entry name" value="Helicase_ATP-bd"/>
</dbReference>
<dbReference type="SMART" id="SM00490">
    <property type="entry name" value="HELICc"/>
    <property type="match status" value="1"/>
</dbReference>
<organism evidence="17 18">
    <name type="scientific">Cladosporium halotolerans</name>
    <dbReference type="NCBI Taxonomy" id="1052096"/>
    <lineage>
        <taxon>Eukaryota</taxon>
        <taxon>Fungi</taxon>
        <taxon>Dikarya</taxon>
        <taxon>Ascomycota</taxon>
        <taxon>Pezizomycotina</taxon>
        <taxon>Dothideomycetes</taxon>
        <taxon>Dothideomycetidae</taxon>
        <taxon>Cladosporiales</taxon>
        <taxon>Cladosporiaceae</taxon>
        <taxon>Cladosporium</taxon>
    </lineage>
</organism>
<keyword evidence="9 13" id="KW-0067">ATP-binding</keyword>
<feature type="compositionally biased region" description="Basic and acidic residues" evidence="14">
    <location>
        <begin position="37"/>
        <end position="51"/>
    </location>
</feature>
<dbReference type="PROSITE" id="PS00039">
    <property type="entry name" value="DEAD_ATP_HELICASE"/>
    <property type="match status" value="1"/>
</dbReference>
<dbReference type="InterPro" id="IPR011545">
    <property type="entry name" value="DEAD/DEAH_box_helicase_dom"/>
</dbReference>
<feature type="compositionally biased region" description="Low complexity" evidence="14">
    <location>
        <begin position="104"/>
        <end position="113"/>
    </location>
</feature>
<dbReference type="GeneID" id="96009957"/>
<reference evidence="17 18" key="1">
    <citation type="journal article" date="2020" name="Microbiol. Resour. Announc.">
        <title>Draft Genome Sequence of a Cladosporium Species Isolated from the Mesophotic Ascidian Didemnum maculosum.</title>
        <authorList>
            <person name="Gioti A."/>
            <person name="Siaperas R."/>
            <person name="Nikolaivits E."/>
            <person name="Le Goff G."/>
            <person name="Ouazzani J."/>
            <person name="Kotoulas G."/>
            <person name="Topakas E."/>
        </authorList>
    </citation>
    <scope>NUCLEOTIDE SEQUENCE [LARGE SCALE GENOMIC DNA]</scope>
    <source>
        <strain evidence="17 18">TM138-S3</strain>
    </source>
</reference>
<dbReference type="GO" id="GO:0016787">
    <property type="term" value="F:hydrolase activity"/>
    <property type="evidence" value="ECO:0007669"/>
    <property type="project" value="UniProtKB-KW"/>
</dbReference>
<dbReference type="Proteomes" id="UP000803884">
    <property type="component" value="Unassembled WGS sequence"/>
</dbReference>
<evidence type="ECO:0000256" key="10">
    <source>
        <dbReference type="ARBA" id="ARBA00023242"/>
    </source>
</evidence>
<dbReference type="RefSeq" id="XP_069225680.1">
    <property type="nucleotide sequence ID" value="XM_069377119.1"/>
</dbReference>
<keyword evidence="5" id="KW-0698">rRNA processing</keyword>
<dbReference type="EMBL" id="JAAQHG020000047">
    <property type="protein sequence ID" value="KAL1582573.1"/>
    <property type="molecule type" value="Genomic_DNA"/>
</dbReference>
<evidence type="ECO:0000256" key="11">
    <source>
        <dbReference type="ARBA" id="ARBA00037449"/>
    </source>
</evidence>
<protein>
    <recommendedName>
        <fullName evidence="3">RNA helicase</fullName>
        <ecNumber evidence="3">3.6.4.13</ecNumber>
    </recommendedName>
</protein>
<dbReference type="GO" id="GO:0003676">
    <property type="term" value="F:nucleic acid binding"/>
    <property type="evidence" value="ECO:0007669"/>
    <property type="project" value="InterPro"/>
</dbReference>
<keyword evidence="4" id="KW-0690">Ribosome biogenesis</keyword>
<dbReference type="Pfam" id="PF00270">
    <property type="entry name" value="DEAD"/>
    <property type="match status" value="1"/>
</dbReference>
<dbReference type="PANTHER" id="PTHR47958">
    <property type="entry name" value="ATP-DEPENDENT RNA HELICASE DBP3"/>
    <property type="match status" value="1"/>
</dbReference>
<feature type="region of interest" description="Disordered" evidence="14">
    <location>
        <begin position="23"/>
        <end position="67"/>
    </location>
</feature>
<dbReference type="SUPFAM" id="SSF52540">
    <property type="entry name" value="P-loop containing nucleoside triphosphate hydrolases"/>
    <property type="match status" value="1"/>
</dbReference>